<evidence type="ECO:0000313" key="8">
    <source>
        <dbReference type="Proteomes" id="UP000053232"/>
    </source>
</evidence>
<keyword evidence="8" id="KW-1185">Reference proteome</keyword>
<dbReference type="PANTHER" id="PTHR12829">
    <property type="entry name" value="N6-ADENOSINE-METHYLTRANSFERASE"/>
    <property type="match status" value="1"/>
</dbReference>
<keyword evidence="2" id="KW-0489">Methyltransferase</keyword>
<dbReference type="Proteomes" id="UP000053232">
    <property type="component" value="Unassembled WGS sequence"/>
</dbReference>
<evidence type="ECO:0000256" key="6">
    <source>
        <dbReference type="PROSITE-ProRule" id="PRU00489"/>
    </source>
</evidence>
<dbReference type="GO" id="GO:0036396">
    <property type="term" value="C:RNA N6-methyladenosine methyltransferase complex"/>
    <property type="evidence" value="ECO:0007669"/>
    <property type="project" value="TreeGrafter"/>
</dbReference>
<dbReference type="GO" id="GO:0005634">
    <property type="term" value="C:nucleus"/>
    <property type="evidence" value="ECO:0007669"/>
    <property type="project" value="TreeGrafter"/>
</dbReference>
<evidence type="ECO:0000256" key="3">
    <source>
        <dbReference type="ARBA" id="ARBA00022679"/>
    </source>
</evidence>
<dbReference type="PANTHER" id="PTHR12829:SF7">
    <property type="entry name" value="N6-ADENOSINE-METHYLTRANSFERASE CATALYTIC SUBUNIT"/>
    <property type="match status" value="1"/>
</dbReference>
<keyword evidence="3" id="KW-0808">Transferase</keyword>
<dbReference type="GO" id="GO:0032259">
    <property type="term" value="P:methylation"/>
    <property type="evidence" value="ECO:0007669"/>
    <property type="project" value="UniProtKB-KW"/>
</dbReference>
<evidence type="ECO:0000256" key="1">
    <source>
        <dbReference type="ARBA" id="ARBA00012160"/>
    </source>
</evidence>
<evidence type="ECO:0000256" key="5">
    <source>
        <dbReference type="ARBA" id="ARBA00048957"/>
    </source>
</evidence>
<comment type="caution">
    <text evidence="7">The sequence shown here is derived from an EMBL/GenBank/DDBJ whole genome shotgun (WGS) entry which is preliminary data.</text>
</comment>
<dbReference type="AlphaFoldDB" id="A0A073IAP7"/>
<dbReference type="GO" id="GO:0001734">
    <property type="term" value="F:mRNA m(6)A methyltransferase activity"/>
    <property type="evidence" value="ECO:0007669"/>
    <property type="project" value="UniProtKB-EC"/>
</dbReference>
<protein>
    <recommendedName>
        <fullName evidence="1">mRNA m(6)A methyltransferase</fullName>
        <ecNumber evidence="1">2.1.1.348</ecNumber>
    </recommendedName>
</protein>
<dbReference type="EMBL" id="ARYC01018832">
    <property type="protein sequence ID" value="KEJ82477.1"/>
    <property type="molecule type" value="Genomic_DNA"/>
</dbReference>
<dbReference type="PROSITE" id="PS51143">
    <property type="entry name" value="MT_A70"/>
    <property type="match status" value="1"/>
</dbReference>
<evidence type="ECO:0000256" key="4">
    <source>
        <dbReference type="ARBA" id="ARBA00022691"/>
    </source>
</evidence>
<organism evidence="7 8">
    <name type="scientific">Oxytricha trifallax</name>
    <dbReference type="NCBI Taxonomy" id="1172189"/>
    <lineage>
        <taxon>Eukaryota</taxon>
        <taxon>Sar</taxon>
        <taxon>Alveolata</taxon>
        <taxon>Ciliophora</taxon>
        <taxon>Intramacronucleata</taxon>
        <taxon>Spirotrichea</taxon>
        <taxon>Stichotrichia</taxon>
        <taxon>Sporadotrichida</taxon>
        <taxon>Oxytrichidae</taxon>
        <taxon>Oxytrichinae</taxon>
        <taxon>Oxytricha</taxon>
    </lineage>
</organism>
<dbReference type="InterPro" id="IPR007757">
    <property type="entry name" value="MT-A70-like"/>
</dbReference>
<comment type="catalytic activity">
    <reaction evidence="5">
        <text>an adenosine in mRNA + S-adenosyl-L-methionine = an N(6)-methyladenosine in mRNA + S-adenosyl-L-homocysteine + H(+)</text>
        <dbReference type="Rhea" id="RHEA:55584"/>
        <dbReference type="Rhea" id="RHEA-COMP:12414"/>
        <dbReference type="Rhea" id="RHEA-COMP:12417"/>
        <dbReference type="ChEBI" id="CHEBI:15378"/>
        <dbReference type="ChEBI" id="CHEBI:57856"/>
        <dbReference type="ChEBI" id="CHEBI:59789"/>
        <dbReference type="ChEBI" id="CHEBI:74411"/>
        <dbReference type="ChEBI" id="CHEBI:74449"/>
        <dbReference type="EC" id="2.1.1.348"/>
    </reaction>
</comment>
<proteinExistence type="inferred from homology"/>
<sequence>MWELIAKDAMQRYQQLYEVVLMDPAYRIKQGVPYETVSDEEILKMPIELVQERGILIMWFVNQKKDVARQFMKIHGYDEVEKGEWIKLTKNQKLHKGSGMYTAHNNESFLIGKKGYVTDMLKYHVTDNVIFSKVGKHSEKPQQIYDFIQQMAPDRLNLEVFARPNNIRNNFTSFGNQLEQTET</sequence>
<comment type="similarity">
    <text evidence="6">Belongs to the MT-A70-like family.</text>
</comment>
<reference evidence="8" key="1">
    <citation type="journal article" date="2014" name="Cell">
        <title>The Architecture of a Scrambled Genome Reveals Massive Levels of Genomic Rearrangement during Development.</title>
        <authorList>
            <person name="Chen X."/>
            <person name="Bracht J.R."/>
            <person name="Goldman A.D."/>
            <person name="Dolzhenko E."/>
            <person name="Clay D.M."/>
            <person name="Swart E.C."/>
            <person name="Perlman D.H."/>
            <person name="Doak T.G."/>
            <person name="Stuart A."/>
            <person name="Amemiya C.T."/>
            <person name="Sebra R.P."/>
            <person name="Landweber L.F."/>
        </authorList>
    </citation>
    <scope>NUCLEOTIDE SEQUENCE [LARGE SCALE GENOMIC DNA]</scope>
    <source>
        <strain evidence="8">JRB310</strain>
    </source>
</reference>
<accession>A0A073IAP7</accession>
<dbReference type="Pfam" id="PF05063">
    <property type="entry name" value="MT-A70"/>
    <property type="match status" value="1"/>
</dbReference>
<keyword evidence="4" id="KW-0949">S-adenosyl-L-methionine</keyword>
<evidence type="ECO:0000256" key="2">
    <source>
        <dbReference type="ARBA" id="ARBA00022603"/>
    </source>
</evidence>
<dbReference type="EC" id="2.1.1.348" evidence="1"/>
<gene>
    <name evidence="7" type="ORF">OXYTRIMIC_176</name>
</gene>
<evidence type="ECO:0000313" key="7">
    <source>
        <dbReference type="EMBL" id="KEJ82477.1"/>
    </source>
</evidence>
<name>A0A073IAP7_9SPIT</name>